<proteinExistence type="predicted"/>
<dbReference type="Proteomes" id="UP000032309">
    <property type="component" value="Unassembled WGS sequence"/>
</dbReference>
<evidence type="ECO:0000313" key="1">
    <source>
        <dbReference type="EMBL" id="GAN32225.1"/>
    </source>
</evidence>
<gene>
    <name evidence="1" type="ORF">BROSI_A0737</name>
</gene>
<sequence>MGADSAVRNLPMVSGVAKDETYLENQTVELTRAPYSFFDKLLP</sequence>
<evidence type="ECO:0000313" key="2">
    <source>
        <dbReference type="Proteomes" id="UP000032309"/>
    </source>
</evidence>
<keyword evidence="2" id="KW-1185">Reference proteome</keyword>
<dbReference type="EMBL" id="BAFN01000001">
    <property type="protein sequence ID" value="GAN32225.1"/>
    <property type="molecule type" value="Genomic_DNA"/>
</dbReference>
<accession>A0ABQ0JU16</accession>
<protein>
    <submittedName>
        <fullName evidence="1">Uncharacterized protein</fullName>
    </submittedName>
</protein>
<reference evidence="2" key="1">
    <citation type="journal article" date="2015" name="Genome Announc.">
        <title>Draft Genome Sequence of an Anaerobic Ammonium-Oxidizing Bacterium, "Candidatus Brocadia sinica".</title>
        <authorList>
            <person name="Oshiki M."/>
            <person name="Shinyako-Hata K."/>
            <person name="Satoh H."/>
            <person name="Okabe S."/>
        </authorList>
    </citation>
    <scope>NUCLEOTIDE SEQUENCE [LARGE SCALE GENOMIC DNA]</scope>
    <source>
        <strain evidence="2">JPN1</strain>
    </source>
</reference>
<organism evidence="1 2">
    <name type="scientific">Candidatus Brocadia sinica JPN1</name>
    <dbReference type="NCBI Taxonomy" id="1197129"/>
    <lineage>
        <taxon>Bacteria</taxon>
        <taxon>Pseudomonadati</taxon>
        <taxon>Planctomycetota</taxon>
        <taxon>Candidatus Brocadiia</taxon>
        <taxon>Candidatus Brocadiales</taxon>
        <taxon>Candidatus Brocadiaceae</taxon>
        <taxon>Candidatus Brocadia</taxon>
    </lineage>
</organism>
<name>A0ABQ0JU16_9BACT</name>
<comment type="caution">
    <text evidence="1">The sequence shown here is derived from an EMBL/GenBank/DDBJ whole genome shotgun (WGS) entry which is preliminary data.</text>
</comment>